<evidence type="ECO:0000313" key="1">
    <source>
        <dbReference type="EMBL" id="PKG29561.1"/>
    </source>
</evidence>
<evidence type="ECO:0008006" key="3">
    <source>
        <dbReference type="Google" id="ProtNLM"/>
    </source>
</evidence>
<dbReference type="EMBL" id="PISD01000013">
    <property type="protein sequence ID" value="PKG29561.1"/>
    <property type="molecule type" value="Genomic_DNA"/>
</dbReference>
<reference evidence="1 2" key="1">
    <citation type="journal article" date="2010" name="Int. J. Syst. Evol. Microbiol.">
        <title>Bacillus horneckiae sp. nov., isolated from a spacecraft-assembly clean room.</title>
        <authorList>
            <person name="Vaishampayan P."/>
            <person name="Probst A."/>
            <person name="Krishnamurthi S."/>
            <person name="Ghosh S."/>
            <person name="Osman S."/>
            <person name="McDowall A."/>
            <person name="Ruckmani A."/>
            <person name="Mayilraj S."/>
            <person name="Venkateswaran K."/>
        </authorList>
    </citation>
    <scope>NUCLEOTIDE SEQUENCE [LARGE SCALE GENOMIC DNA]</scope>
    <source>
        <strain evidence="2">1PO1SC</strain>
    </source>
</reference>
<organism evidence="1 2">
    <name type="scientific">Cytobacillus horneckiae</name>
    <dbReference type="NCBI Taxonomy" id="549687"/>
    <lineage>
        <taxon>Bacteria</taxon>
        <taxon>Bacillati</taxon>
        <taxon>Bacillota</taxon>
        <taxon>Bacilli</taxon>
        <taxon>Bacillales</taxon>
        <taxon>Bacillaceae</taxon>
        <taxon>Cytobacillus</taxon>
    </lineage>
</organism>
<accession>A0A2N0ZJA0</accession>
<keyword evidence="2" id="KW-1185">Reference proteome</keyword>
<comment type="caution">
    <text evidence="1">The sequence shown here is derived from an EMBL/GenBank/DDBJ whole genome shotgun (WGS) entry which is preliminary data.</text>
</comment>
<name>A0A2N0ZJA0_9BACI</name>
<dbReference type="AlphaFoldDB" id="A0A2N0ZJA0"/>
<dbReference type="Proteomes" id="UP000233343">
    <property type="component" value="Unassembled WGS sequence"/>
</dbReference>
<sequence>MESKIKFYESESQKFQPSKHFISRIQEMENKSSYGAKLSLKWTEILNQTLINETYPVIHPIGQETFSLYAEFPTGVFEYALDIDGAISFIKENNFKPVKVSPSSIINSVDQGNINKDPNKIKPNHKNPVMVLQSHYLTDNKPYCINGNHRIFEAYRNNDKQIEIFVFKDLEFVPFFYDILSKAAYFFEIDYTNVVSNKRDFIKNEQGAFAYDL</sequence>
<evidence type="ECO:0000313" key="2">
    <source>
        <dbReference type="Proteomes" id="UP000233343"/>
    </source>
</evidence>
<proteinExistence type="predicted"/>
<protein>
    <recommendedName>
        <fullName evidence="3">ParB/Sulfiredoxin domain-containing protein</fullName>
    </recommendedName>
</protein>
<gene>
    <name evidence="1" type="ORF">CWS20_06705</name>
</gene>
<dbReference type="RefSeq" id="WP_066192557.1">
    <property type="nucleotide sequence ID" value="NZ_JAFDQP010000003.1"/>
</dbReference>